<accession>A0A643FFM2</accession>
<gene>
    <name evidence="1" type="ORF">F7Q92_05590</name>
</gene>
<dbReference type="EMBL" id="VZPB01000009">
    <property type="protein sequence ID" value="KAB0584004.1"/>
    <property type="molecule type" value="Genomic_DNA"/>
</dbReference>
<dbReference type="InterPro" id="IPR010353">
    <property type="entry name" value="DmpK"/>
</dbReference>
<dbReference type="Proteomes" id="UP000430120">
    <property type="component" value="Unassembled WGS sequence"/>
</dbReference>
<reference evidence="1 2" key="1">
    <citation type="submission" date="2019-09" db="EMBL/GenBank/DDBJ databases">
        <title>Draft genome sequences of 48 bacterial type strains from the CCUG.</title>
        <authorList>
            <person name="Tunovic T."/>
            <person name="Pineiro-Iglesias B."/>
            <person name="Unosson C."/>
            <person name="Inganas E."/>
            <person name="Ohlen M."/>
            <person name="Cardew S."/>
            <person name="Jensie-Markopoulos S."/>
            <person name="Salva-Serra F."/>
            <person name="Jaen-Luchoro D."/>
            <person name="Karlsson R."/>
            <person name="Svensson-Stadler L."/>
            <person name="Chun J."/>
            <person name="Moore E."/>
        </authorList>
    </citation>
    <scope>NUCLEOTIDE SEQUENCE [LARGE SCALE GENOMIC DNA]</scope>
    <source>
        <strain evidence="1 2">CCUG 30977</strain>
    </source>
</reference>
<evidence type="ECO:0000313" key="2">
    <source>
        <dbReference type="Proteomes" id="UP000430120"/>
    </source>
</evidence>
<dbReference type="OrthoDB" id="8564678at2"/>
<name>A0A643FFM2_IDEDE</name>
<comment type="caution">
    <text evidence="1">The sequence shown here is derived from an EMBL/GenBank/DDBJ whole genome shotgun (WGS) entry which is preliminary data.</text>
</comment>
<dbReference type="Pfam" id="PF06099">
    <property type="entry name" value="Phenol_hyd_sub"/>
    <property type="match status" value="1"/>
</dbReference>
<protein>
    <submittedName>
        <fullName evidence="1">Phenol hydroxylase</fullName>
    </submittedName>
</protein>
<sequence length="57" mass="6492">MRKFVRVQSVRGDGLVSFDFAIGWPELSVELMLPRPAFEAFCATHRVERLDGPEDGR</sequence>
<proteinExistence type="predicted"/>
<dbReference type="AlphaFoldDB" id="A0A643FFM2"/>
<dbReference type="PIRSF" id="PIRSF000039">
    <property type="entry name" value="Phenol_monooxy_K"/>
    <property type="match status" value="1"/>
</dbReference>
<organism evidence="1 2">
    <name type="scientific">Ideonella dechloratans</name>
    <dbReference type="NCBI Taxonomy" id="36863"/>
    <lineage>
        <taxon>Bacteria</taxon>
        <taxon>Pseudomonadati</taxon>
        <taxon>Pseudomonadota</taxon>
        <taxon>Betaproteobacteria</taxon>
        <taxon>Burkholderiales</taxon>
        <taxon>Sphaerotilaceae</taxon>
        <taxon>Ideonella</taxon>
    </lineage>
</organism>
<evidence type="ECO:0000313" key="1">
    <source>
        <dbReference type="EMBL" id="KAB0584004.1"/>
    </source>
</evidence>
<keyword evidence="2" id="KW-1185">Reference proteome</keyword>